<feature type="transmembrane region" description="Helical" evidence="1">
    <location>
        <begin position="444"/>
        <end position="469"/>
    </location>
</feature>
<dbReference type="InterPro" id="IPR007492">
    <property type="entry name" value="LytTR_DNA-bd_dom"/>
</dbReference>
<keyword evidence="1" id="KW-1133">Transmembrane helix</keyword>
<evidence type="ECO:0000313" key="3">
    <source>
        <dbReference type="EMBL" id="MPM32095.1"/>
    </source>
</evidence>
<comment type="caution">
    <text evidence="3">The sequence shown here is derived from an EMBL/GenBank/DDBJ whole genome shotgun (WGS) entry which is preliminary data.</text>
</comment>
<sequence>MRPVVKFLVLVAAIFLFFSETVFASTPADGTTNRTGSGVQTGSNTAAENPDEITVLLSHARVLLRKGSIDSAMIMVFEARNATMEISEPRSIYFSAQCNHLLGEICYTRFIEDEAIRFYLLAFSQYRQAGDLTGVAEILNAISITSLNDKHKWLSKKALKILSDIGNSSSDPYLKGLDYEARGDFYDFEGHYLQAAEMFRTAGYFYSRAGKTEKVSDVILSRALSEFSEGHRDVALALTDSAKQWNTKNGLRKNYLEAVYYQAEFIGSENPAEAIEILKSTLDELYKSQLNIHLGIYLKLMVRLQKQTGDYKSALESTDEFHRVLNDIYGSDAERKIASLQLEVETGKLNHRINLLQKEQELSSANARSQRNMLFYFFLATIVLFMMALNNMRRLQYRLYLLKEFTLDFPIGRYLMAFILSLAYYSIILYFVNPLNLTDIPAGIHWLHYSIIGFITSALTTTGIILLPAQWSAKPGFNKRFSATAMIFILIINAVVILYSMLAGVGSSSWIDYLNVILVITGITIIPLFFTIIFLEKVLLRKHIQLAGLLSNRINKVPSADTSDTIELYSDRSKDVLNIKAANLIMIEAAGNYAKICYTEENKTRSTLILATMKLLESQLSGYPQFSRCHKSYIVNLKKVKKVLGNSHGYKLEIPEIDYQVPVSRSYAETFIKSFDKVYREK</sequence>
<organism evidence="3">
    <name type="scientific">bioreactor metagenome</name>
    <dbReference type="NCBI Taxonomy" id="1076179"/>
    <lineage>
        <taxon>unclassified sequences</taxon>
        <taxon>metagenomes</taxon>
        <taxon>ecological metagenomes</taxon>
    </lineage>
</organism>
<dbReference type="Gene3D" id="1.25.40.10">
    <property type="entry name" value="Tetratricopeptide repeat domain"/>
    <property type="match status" value="1"/>
</dbReference>
<accession>A0A644YU38</accession>
<dbReference type="InterPro" id="IPR011990">
    <property type="entry name" value="TPR-like_helical_dom_sf"/>
</dbReference>
<dbReference type="SMART" id="SM00850">
    <property type="entry name" value="LytTR"/>
    <property type="match status" value="1"/>
</dbReference>
<keyword evidence="1" id="KW-0812">Transmembrane</keyword>
<feature type="domain" description="HTH LytTR-type" evidence="2">
    <location>
        <begin position="579"/>
        <end position="677"/>
    </location>
</feature>
<dbReference type="PANTHER" id="PTHR37299:SF1">
    <property type="entry name" value="STAGE 0 SPORULATION PROTEIN A HOMOLOG"/>
    <property type="match status" value="1"/>
</dbReference>
<feature type="transmembrane region" description="Helical" evidence="1">
    <location>
        <begin position="373"/>
        <end position="390"/>
    </location>
</feature>
<dbReference type="InterPro" id="IPR046947">
    <property type="entry name" value="LytR-like"/>
</dbReference>
<dbReference type="PANTHER" id="PTHR37299">
    <property type="entry name" value="TRANSCRIPTIONAL REGULATOR-RELATED"/>
    <property type="match status" value="1"/>
</dbReference>
<feature type="transmembrane region" description="Helical" evidence="1">
    <location>
        <begin position="513"/>
        <end position="535"/>
    </location>
</feature>
<dbReference type="GO" id="GO:0000156">
    <property type="term" value="F:phosphorelay response regulator activity"/>
    <property type="evidence" value="ECO:0007669"/>
    <property type="project" value="InterPro"/>
</dbReference>
<reference evidence="3" key="1">
    <citation type="submission" date="2019-08" db="EMBL/GenBank/DDBJ databases">
        <authorList>
            <person name="Kucharzyk K."/>
            <person name="Murdoch R.W."/>
            <person name="Higgins S."/>
            <person name="Loffler F."/>
        </authorList>
    </citation>
    <scope>NUCLEOTIDE SEQUENCE</scope>
</reference>
<dbReference type="GO" id="GO:0003677">
    <property type="term" value="F:DNA binding"/>
    <property type="evidence" value="ECO:0007669"/>
    <property type="project" value="InterPro"/>
</dbReference>
<evidence type="ECO:0000256" key="1">
    <source>
        <dbReference type="SAM" id="Phobius"/>
    </source>
</evidence>
<dbReference type="AlphaFoldDB" id="A0A644YU38"/>
<dbReference type="PROSITE" id="PS50930">
    <property type="entry name" value="HTH_LYTTR"/>
    <property type="match status" value="1"/>
</dbReference>
<protein>
    <recommendedName>
        <fullName evidence="2">HTH LytTR-type domain-containing protein</fullName>
    </recommendedName>
</protein>
<keyword evidence="1" id="KW-0472">Membrane</keyword>
<dbReference type="EMBL" id="VSSQ01006267">
    <property type="protein sequence ID" value="MPM32095.1"/>
    <property type="molecule type" value="Genomic_DNA"/>
</dbReference>
<proteinExistence type="predicted"/>
<name>A0A644YU38_9ZZZZ</name>
<feature type="transmembrane region" description="Helical" evidence="1">
    <location>
        <begin position="411"/>
        <end position="432"/>
    </location>
</feature>
<dbReference type="Pfam" id="PF04397">
    <property type="entry name" value="LytTR"/>
    <property type="match status" value="1"/>
</dbReference>
<feature type="transmembrane region" description="Helical" evidence="1">
    <location>
        <begin position="481"/>
        <end position="501"/>
    </location>
</feature>
<dbReference type="SUPFAM" id="SSF48452">
    <property type="entry name" value="TPR-like"/>
    <property type="match status" value="1"/>
</dbReference>
<gene>
    <name evidence="3" type="ORF">SDC9_78654</name>
</gene>
<dbReference type="Gene3D" id="2.40.50.1020">
    <property type="entry name" value="LytTr DNA-binding domain"/>
    <property type="match status" value="1"/>
</dbReference>
<evidence type="ECO:0000259" key="2">
    <source>
        <dbReference type="PROSITE" id="PS50930"/>
    </source>
</evidence>